<protein>
    <submittedName>
        <fullName evidence="1">Cell wall-binding repeat-containing protein</fullName>
    </submittedName>
</protein>
<sequence length="598" mass="62168">MRVTRPRYRPLRSGARPVPWSRLLPPPNGCPMRTRIRLIVAAVVAALVGALLTVAPPTGGAGRAEAAEAADFDPGFLVSDQQLYDGGAMTAAQVQAFIESKHRGCEAGYTCLNRYRQSTVAIPADAYCGALAATSDESAASIVARVGAACDISQRFLLVLLEKEQSLVSHTKPTSIRYERATGFACPDTSPCNSTYGGFYYQVYFAARQFNRYAALPDNYRHQAGETNQVLFHPNAACGSSPVFIENLATAGLYNYTPYQPNAAALANLYGSGDTCSAYGNRNTWRIWTDWFGDPTITLPTATRVSGADRYATAVQVSRRTFATTAPVVYLASGQDFPDGLAAGPAAAHEGGPVLLTPQGSIPQAVLDEIRRLRPAKVVIVGAEPSVSAAVQTAVQALDPDREVVRLGGANRYETSRLIAEHAFVSAASAFVATGIRFPDALAAGPAAALLGGPVLLVDGRAAQVDAATLTTLQGLGVGWAGVVGDASSVSQGIASGLVAGGRTVQRYAGSDRYATAVQLSSLFRDVSTAYVASGTGFPDALAGAAAAGATGAPLLLTGPSCMPATTRSALIAFMPDDVLVLGGTPTISEASARYTSC</sequence>
<comment type="caution">
    <text evidence="1">The sequence shown here is derived from an EMBL/GenBank/DDBJ whole genome shotgun (WGS) entry which is preliminary data.</text>
</comment>
<gene>
    <name evidence="1" type="ORF">FQ330_02390</name>
</gene>
<proteinExistence type="predicted"/>
<dbReference type="Pfam" id="PF04122">
    <property type="entry name" value="CW_binding_2"/>
    <property type="match status" value="3"/>
</dbReference>
<dbReference type="AlphaFoldDB" id="A0A5M8QM04"/>
<dbReference type="Gene3D" id="3.40.50.12090">
    <property type="match status" value="1"/>
</dbReference>
<reference evidence="1 2" key="1">
    <citation type="submission" date="2019-08" db="EMBL/GenBank/DDBJ databases">
        <title>Agrococcus lahaulensis sp. nov., isolated from a cold desert of the Indian Himalayas.</title>
        <authorList>
            <person name="Qu J.H."/>
        </authorList>
    </citation>
    <scope>NUCLEOTIDE SEQUENCE [LARGE SCALE GENOMIC DNA]</scope>
    <source>
        <strain evidence="1 2">NS18</strain>
    </source>
</reference>
<dbReference type="InterPro" id="IPR051922">
    <property type="entry name" value="Bact_Sporulation_Assoc"/>
</dbReference>
<keyword evidence="2" id="KW-1185">Reference proteome</keyword>
<accession>A0A5M8QM04</accession>
<organism evidence="1 2">
    <name type="scientific">Agrococcus sediminis</name>
    <dbReference type="NCBI Taxonomy" id="2599924"/>
    <lineage>
        <taxon>Bacteria</taxon>
        <taxon>Bacillati</taxon>
        <taxon>Actinomycetota</taxon>
        <taxon>Actinomycetes</taxon>
        <taxon>Micrococcales</taxon>
        <taxon>Microbacteriaceae</taxon>
        <taxon>Agrococcus</taxon>
    </lineage>
</organism>
<dbReference type="PANTHER" id="PTHR30032">
    <property type="entry name" value="N-ACETYLMURAMOYL-L-ALANINE AMIDASE-RELATED"/>
    <property type="match status" value="1"/>
</dbReference>
<evidence type="ECO:0000313" key="2">
    <source>
        <dbReference type="Proteomes" id="UP000323221"/>
    </source>
</evidence>
<dbReference type="InterPro" id="IPR007253">
    <property type="entry name" value="Cell_wall-bd_2"/>
</dbReference>
<evidence type="ECO:0000313" key="1">
    <source>
        <dbReference type="EMBL" id="KAA6436278.1"/>
    </source>
</evidence>
<dbReference type="PANTHER" id="PTHR30032:SF8">
    <property type="entry name" value="GERMINATION-SPECIFIC N-ACETYLMURAMOYL-L-ALANINE AMIDASE"/>
    <property type="match status" value="1"/>
</dbReference>
<dbReference type="Proteomes" id="UP000323221">
    <property type="component" value="Unassembled WGS sequence"/>
</dbReference>
<dbReference type="OrthoDB" id="9764271at2"/>
<dbReference type="EMBL" id="VOIR01000011">
    <property type="protein sequence ID" value="KAA6436278.1"/>
    <property type="molecule type" value="Genomic_DNA"/>
</dbReference>
<name>A0A5M8QM04_9MICO</name>